<dbReference type="STRING" id="796606.BMMGA3_10265"/>
<dbReference type="InterPro" id="IPR007536">
    <property type="entry name" value="16SrRNA_methylTrfase_J"/>
</dbReference>
<keyword evidence="2" id="KW-1185">Reference proteome</keyword>
<dbReference type="GO" id="GO:0008990">
    <property type="term" value="F:rRNA (guanine-N2-)-methyltransferase activity"/>
    <property type="evidence" value="ECO:0007669"/>
    <property type="project" value="InterPro"/>
</dbReference>
<dbReference type="SUPFAM" id="SSF53335">
    <property type="entry name" value="S-adenosyl-L-methionine-dependent methyltransferases"/>
    <property type="match status" value="1"/>
</dbReference>
<reference evidence="1 2" key="1">
    <citation type="journal article" date="2015" name="BMC Genomics">
        <title>Transcriptome analysis of thermophilic methylotrophic Bacillus methanolicus MGA3 using RNA-sequencing provides detailed insights into its previously uncharted transcriptional landscape.</title>
        <authorList>
            <person name="Irla M."/>
            <person name="Neshat A."/>
            <person name="Brautaset T."/>
            <person name="Ruckert C."/>
            <person name="Kalinowski J."/>
            <person name="Wendisch V.F."/>
        </authorList>
    </citation>
    <scope>NUCLEOTIDE SEQUENCE [LARGE SCALE GENOMIC DNA]</scope>
    <source>
        <strain evidence="2">MGA3 / ATCC 53907</strain>
    </source>
</reference>
<dbReference type="EMBL" id="CP007739">
    <property type="protein sequence ID" value="AIE60449.1"/>
    <property type="molecule type" value="Genomic_DNA"/>
</dbReference>
<dbReference type="Pfam" id="PF04445">
    <property type="entry name" value="SAM_MT"/>
    <property type="match status" value="1"/>
</dbReference>
<dbReference type="OrthoDB" id="1653798at2"/>
<dbReference type="PANTHER" id="PTHR36112:SF1">
    <property type="entry name" value="RIBOSOMAL RNA SMALL SUBUNIT METHYLTRANSFERASE J"/>
    <property type="match status" value="1"/>
</dbReference>
<sequence length="258" mass="29580">MFVTTAGRTNLEMIEQAKQIAKDLQVKYIARKKRSIRSIQHVLQDDCIVVGKDRLELYPFGENEPFFFHPNSAMFRLKRLVKGEHDPFLEAAQLKPGMSFLDCTLGLASDSIIASFAVGEKGAVTGVEANPYLAYIVDKGLNKWTSSLKIMDQAMRKINVVSSFSTNYLQTLSDESYDVVYFDPMFEENILESDGIKALTKIAVYHDLDEELMKEAMRVARKRVVLKDHFRSSRFEKFGFHVFKRKTAKFHFGVLEKQ</sequence>
<dbReference type="Gene3D" id="3.40.50.150">
    <property type="entry name" value="Vaccinia Virus protein VP39"/>
    <property type="match status" value="1"/>
</dbReference>
<dbReference type="KEGG" id="bmet:BMMGA3_10265"/>
<protein>
    <recommendedName>
        <fullName evidence="3">Protein-L-IsoD(D-D) O-methyltransferase</fullName>
    </recommendedName>
</protein>
<dbReference type="HOGENOM" id="CLU_093128_0_0_9"/>
<dbReference type="eggNOG" id="COG2265">
    <property type="taxonomic scope" value="Bacteria"/>
</dbReference>
<dbReference type="Proteomes" id="UP000027602">
    <property type="component" value="Chromosome"/>
</dbReference>
<dbReference type="InterPro" id="IPR029063">
    <property type="entry name" value="SAM-dependent_MTases_sf"/>
</dbReference>
<evidence type="ECO:0000313" key="1">
    <source>
        <dbReference type="EMBL" id="AIE60449.1"/>
    </source>
</evidence>
<evidence type="ECO:0000313" key="2">
    <source>
        <dbReference type="Proteomes" id="UP000027602"/>
    </source>
</evidence>
<organism evidence="1 2">
    <name type="scientific">Bacillus methanolicus (strain MGA3 / ATCC 53907)</name>
    <dbReference type="NCBI Taxonomy" id="796606"/>
    <lineage>
        <taxon>Bacteria</taxon>
        <taxon>Bacillati</taxon>
        <taxon>Bacillota</taxon>
        <taxon>Bacilli</taxon>
        <taxon>Bacillales</taxon>
        <taxon>Bacillaceae</taxon>
        <taxon>Bacillus</taxon>
    </lineage>
</organism>
<accession>I3E9M9</accession>
<dbReference type="AlphaFoldDB" id="I3E9M9"/>
<dbReference type="RefSeq" id="WP_004435044.1">
    <property type="nucleotide sequence ID" value="NZ_ADWW01000002.1"/>
</dbReference>
<gene>
    <name evidence="1" type="primary">ypiP</name>
    <name evidence="1" type="ORF">BMMGA3_10265</name>
</gene>
<dbReference type="PANTHER" id="PTHR36112">
    <property type="entry name" value="RIBOSOMAL RNA SMALL SUBUNIT METHYLTRANSFERASE J"/>
    <property type="match status" value="1"/>
</dbReference>
<evidence type="ECO:0008006" key="3">
    <source>
        <dbReference type="Google" id="ProtNLM"/>
    </source>
</evidence>
<proteinExistence type="predicted"/>
<name>I3E9M9_BACMM</name>